<dbReference type="InterPro" id="IPR020012">
    <property type="entry name" value="LysM_FimV"/>
</dbReference>
<evidence type="ECO:0000313" key="5">
    <source>
        <dbReference type="Proteomes" id="UP001211689"/>
    </source>
</evidence>
<dbReference type="NCBIfam" id="TIGR03504">
    <property type="entry name" value="FimV_Cterm"/>
    <property type="match status" value="1"/>
</dbReference>
<keyword evidence="2" id="KW-1133">Transmembrane helix</keyword>
<dbReference type="PROSITE" id="PS51782">
    <property type="entry name" value="LYSM"/>
    <property type="match status" value="1"/>
</dbReference>
<feature type="transmembrane region" description="Helical" evidence="2">
    <location>
        <begin position="363"/>
        <end position="383"/>
    </location>
</feature>
<evidence type="ECO:0000256" key="2">
    <source>
        <dbReference type="SAM" id="Phobius"/>
    </source>
</evidence>
<organism evidence="4 5">
    <name type="scientific">Metapseudomonas resinovorans</name>
    <name type="common">Pseudomonas resinovorans</name>
    <dbReference type="NCBI Taxonomy" id="53412"/>
    <lineage>
        <taxon>Bacteria</taxon>
        <taxon>Pseudomonadati</taxon>
        <taxon>Pseudomonadota</taxon>
        <taxon>Gammaproteobacteria</taxon>
        <taxon>Pseudomonadales</taxon>
        <taxon>Pseudomonadaceae</taxon>
        <taxon>Metapseudomonas</taxon>
    </lineage>
</organism>
<sequence>MARVHKLLLTLASGSALYSGLVPALGLGEITLHSALNQPLDAEIELLEVGDLNDSEIKIRLASADDFERAGVDRFIFLNDLRFSPVIRGSGSRIRVASSKPVREPYLNFIVEVARPNGKLLREYTLLLDPPGSAFTASAAPVRPAHETSVATASIAPVQPKPAPAATQGNHYQVVRGDSLWLIAKRLSAGSGMSQQQMLDGIYALNPQAFPGGDINRLHVGQSLLLPDAAVQATAPAVPVVAQSPAPTPAPVAATPAGPTLDELTQAQQRVDSSIAQGEAERAELRQHIAELQAKLDAMQQQLSGSDQEVTALRNQIQQMAAAPVVEPAQAQPVAAVPAVILAAQAAEQPAPVQQGNSGISPFWWAIMVSGLVLLFLLDWVLLRRSRRDAQEQELEEAQATGKAKVALQHRHEETQPAAPVMPKPAPVAATVAAVVPLKVVATPSIKIASDALEGANIYIAYGRWREALAVLQPAVDKEPQRLDLRFRLLEVLGELRDPVAFTLEEAALRELHADEGRLAAIVARYTDIGSAVASSEPVFVLDETSPAMAEVSNEPIDDLQSDFDGYPLDADWEQVSPFKTAEPKRKAAVIQAFPTVEDDLGFPTNLQELPEVFELTLDADTLSPFGDLPELPQAESLDELTAEFVDPMVSLEELDKLDARQENITKLNLALAYIEQGNIEAACSILNEVISDGDDEQKQEARDLLAKIA</sequence>
<comment type="caution">
    <text evidence="4">The sequence shown here is derived from an EMBL/GenBank/DDBJ whole genome shotgun (WGS) entry which is preliminary data.</text>
</comment>
<keyword evidence="1" id="KW-0175">Coiled coil</keyword>
<dbReference type="InterPro" id="IPR057840">
    <property type="entry name" value="FimV_N"/>
</dbReference>
<dbReference type="Proteomes" id="UP001211689">
    <property type="component" value="Unassembled WGS sequence"/>
</dbReference>
<feature type="domain" description="LysM" evidence="3">
    <location>
        <begin position="170"/>
        <end position="226"/>
    </location>
</feature>
<dbReference type="Gene3D" id="1.20.58.2200">
    <property type="match status" value="1"/>
</dbReference>
<reference evidence="4 5" key="1">
    <citation type="submission" date="2022-07" db="EMBL/GenBank/DDBJ databases">
        <title>Genome Analysis of Selected Gammaproteobacteria from Nigerian Food snails.</title>
        <authorList>
            <person name="Okafor A.C."/>
        </authorList>
    </citation>
    <scope>NUCLEOTIDE SEQUENCE [LARGE SCALE GENOMIC DNA]</scope>
    <source>
        <strain evidence="4 5">Awg 2</strain>
    </source>
</reference>
<dbReference type="InterPro" id="IPR020011">
    <property type="entry name" value="FimV_C"/>
</dbReference>
<gene>
    <name evidence="4" type="ORF">NNO07_14480</name>
</gene>
<keyword evidence="5" id="KW-1185">Reference proteome</keyword>
<keyword evidence="2" id="KW-0472">Membrane</keyword>
<accession>A0ABT4Y606</accession>
<dbReference type="InterPro" id="IPR036779">
    <property type="entry name" value="LysM_dom_sf"/>
</dbReference>
<dbReference type="EMBL" id="JANEWF010000014">
    <property type="protein sequence ID" value="MDA8484279.1"/>
    <property type="molecule type" value="Genomic_DNA"/>
</dbReference>
<dbReference type="Gene3D" id="3.10.350.10">
    <property type="entry name" value="LysM domain"/>
    <property type="match status" value="1"/>
</dbReference>
<feature type="coiled-coil region" evidence="1">
    <location>
        <begin position="275"/>
        <end position="316"/>
    </location>
</feature>
<dbReference type="CDD" id="cd00118">
    <property type="entry name" value="LysM"/>
    <property type="match status" value="1"/>
</dbReference>
<keyword evidence="2" id="KW-0812">Transmembrane</keyword>
<dbReference type="NCBIfam" id="TIGR03505">
    <property type="entry name" value="FimV_core"/>
    <property type="match status" value="1"/>
</dbReference>
<evidence type="ECO:0000256" key="1">
    <source>
        <dbReference type="SAM" id="Coils"/>
    </source>
</evidence>
<proteinExistence type="predicted"/>
<evidence type="ECO:0000259" key="3">
    <source>
        <dbReference type="PROSITE" id="PS51782"/>
    </source>
</evidence>
<dbReference type="Pfam" id="PF25800">
    <property type="entry name" value="FimV_N"/>
    <property type="match status" value="1"/>
</dbReference>
<protein>
    <submittedName>
        <fullName evidence="4">Motility protein FimV</fullName>
    </submittedName>
</protein>
<name>A0ABT4Y606_METRE</name>
<dbReference type="InterPro" id="IPR018392">
    <property type="entry name" value="LysM"/>
</dbReference>
<dbReference type="InterPro" id="IPR038440">
    <property type="entry name" value="FimV_C_sf"/>
</dbReference>
<evidence type="ECO:0000313" key="4">
    <source>
        <dbReference type="EMBL" id="MDA8484279.1"/>
    </source>
</evidence>